<organism evidence="1 2">
    <name type="scientific">Colletotrichum orbiculare (strain 104-T / ATCC 96160 / CBS 514.97 / LARS 414 / MAFF 240422)</name>
    <name type="common">Cucumber anthracnose fungus</name>
    <name type="synonym">Colletotrichum lagenarium</name>
    <dbReference type="NCBI Taxonomy" id="1213857"/>
    <lineage>
        <taxon>Eukaryota</taxon>
        <taxon>Fungi</taxon>
        <taxon>Dikarya</taxon>
        <taxon>Ascomycota</taxon>
        <taxon>Pezizomycotina</taxon>
        <taxon>Sordariomycetes</taxon>
        <taxon>Hypocreomycetidae</taxon>
        <taxon>Glomerellales</taxon>
        <taxon>Glomerellaceae</taxon>
        <taxon>Colletotrichum</taxon>
        <taxon>Colletotrichum orbiculare species complex</taxon>
    </lineage>
</organism>
<dbReference type="STRING" id="1213857.A0A484FMU7"/>
<protein>
    <recommendedName>
        <fullName evidence="3">Lysine-specific metallo-endopeptidase domain-containing protein</fullName>
    </recommendedName>
</protein>
<dbReference type="SUPFAM" id="SSF55486">
    <property type="entry name" value="Metalloproteases ('zincins'), catalytic domain"/>
    <property type="match status" value="1"/>
</dbReference>
<keyword evidence="2" id="KW-1185">Reference proteome</keyword>
<reference evidence="2" key="2">
    <citation type="journal article" date="2019" name="Mol. Plant Microbe Interact.">
        <title>Genome sequence resources for four phytopathogenic fungi from the Colletotrichum orbiculare species complex.</title>
        <authorList>
            <person name="Gan P."/>
            <person name="Tsushima A."/>
            <person name="Narusaka M."/>
            <person name="Narusaka Y."/>
            <person name="Takano Y."/>
            <person name="Kubo Y."/>
            <person name="Shirasu K."/>
        </authorList>
    </citation>
    <scope>GENOME REANNOTATION</scope>
    <source>
        <strain evidence="2">104-T / ATCC 96160 / CBS 514.97 / LARS 414 / MAFF 240422</strain>
    </source>
</reference>
<dbReference type="OrthoDB" id="4811013at2759"/>
<reference evidence="2" key="1">
    <citation type="journal article" date="2013" name="New Phytol.">
        <title>Comparative genomic and transcriptomic analyses reveal the hemibiotrophic stage shift of Colletotrichum fungi.</title>
        <authorList>
            <person name="Gan P."/>
            <person name="Ikeda K."/>
            <person name="Irieda H."/>
            <person name="Narusaka M."/>
            <person name="O'Connell R.J."/>
            <person name="Narusaka Y."/>
            <person name="Takano Y."/>
            <person name="Kubo Y."/>
            <person name="Shirasu K."/>
        </authorList>
    </citation>
    <scope>NUCLEOTIDE SEQUENCE [LARGE SCALE GENOMIC DNA]</scope>
    <source>
        <strain evidence="2">104-T / ATCC 96160 / CBS 514.97 / LARS 414 / MAFF 240422</strain>
    </source>
</reference>
<dbReference type="AlphaFoldDB" id="A0A484FMU7"/>
<comment type="caution">
    <text evidence="1">The sequence shown here is derived from an EMBL/GenBank/DDBJ whole genome shotgun (WGS) entry which is preliminary data.</text>
</comment>
<dbReference type="EMBL" id="AMCV02000021">
    <property type="protein sequence ID" value="TDZ19106.1"/>
    <property type="molecule type" value="Genomic_DNA"/>
</dbReference>
<dbReference type="Proteomes" id="UP000014480">
    <property type="component" value="Unassembled WGS sequence"/>
</dbReference>
<evidence type="ECO:0000313" key="1">
    <source>
        <dbReference type="EMBL" id="TDZ19106.1"/>
    </source>
</evidence>
<gene>
    <name evidence="1" type="ORF">Cob_v007917</name>
</gene>
<evidence type="ECO:0008006" key="3">
    <source>
        <dbReference type="Google" id="ProtNLM"/>
    </source>
</evidence>
<proteinExistence type="predicted"/>
<sequence length="73" mass="8133">MLRNWRKGLYTPSAGLILLHEMQHLDSIVGSNRRALDYAYSVTACESLEDETKTSNAQNFAFYALDVLASPPA</sequence>
<dbReference type="InterPro" id="IPR024079">
    <property type="entry name" value="MetalloPept_cat_dom_sf"/>
</dbReference>
<evidence type="ECO:0000313" key="2">
    <source>
        <dbReference type="Proteomes" id="UP000014480"/>
    </source>
</evidence>
<dbReference type="GO" id="GO:0008237">
    <property type="term" value="F:metallopeptidase activity"/>
    <property type="evidence" value="ECO:0007669"/>
    <property type="project" value="InterPro"/>
</dbReference>
<dbReference type="Gene3D" id="3.40.390.10">
    <property type="entry name" value="Collagenase (Catalytic Domain)"/>
    <property type="match status" value="1"/>
</dbReference>
<name>A0A484FMU7_COLOR</name>
<accession>A0A484FMU7</accession>